<name>A0ACC2X7C2_9TREE</name>
<gene>
    <name evidence="1" type="ORF">QFC24_005433</name>
</gene>
<dbReference type="EMBL" id="JASBWV010000022">
    <property type="protein sequence ID" value="KAJ9119950.1"/>
    <property type="molecule type" value="Genomic_DNA"/>
</dbReference>
<evidence type="ECO:0000313" key="1">
    <source>
        <dbReference type="EMBL" id="KAJ9119950.1"/>
    </source>
</evidence>
<evidence type="ECO:0000313" key="2">
    <source>
        <dbReference type="Proteomes" id="UP001234202"/>
    </source>
</evidence>
<sequence>MQLTDQPIEPPIANTTDTAESFATSVPSRMAPFAASRGGSGTVDYAAQKHTVNGEHGLLETYRNDAASPGSTTSDHDATPRGEHPPHYISTFTTSASPSPRKALQRYKTVKPSQSSELLSTSVLVQRRNKDKPSISKLEDGDLLVRDGENGSTEKGTSGILNGIMTSHTTERKESRNVDKIPLQDEDNADLKGRSSNTSSTQSKLKNVDSDENETTTQPQDYSAERREVFNQAPRSSVTSNGSASSDSTEHGPETTTTTTATTSPSSRPWLLSRSSSSTIDIPIQSTEPSSPQEAESAVEEEKPMVVSSDSYFPDVTALQRAGVMEPTQEVRSNRPSDTAEQIMSPRNMDMKKAHATSPVGERKSKNTVWPCSKKHGDTPIGMSVALSLTDALGFKLGNPNAQLKAGTPSKVTPTQSTGKDAGSGMMNPSDDHGALSPTSQPLSSTKQKNESDLRRQMSDSQASSMATDRFLSASAPVGKQASLSQHSAARSMEDSLLESWGFTVSTPLCPPKCYPLSSPALSSLPKERFCRTGSSSSVSSAEKDDARRRLSTSTPPASTTAPAHMSSFANTLNSRKSYTFGSEDNYKMQKQPDAPAPRSRLGSVTMQPRTSSPMREVTSDSPPSQRPSFLRDTSNGSNSGHSEAVSSRSNTPASSRHNSATGSDLYDNTRSWRRDSAMSAQSSDTTGTSRSSGVFSIDLAEHPGRRDDDGSGSLTGGYGEIPTTHPSDASSPSAVERQAAEASADDTSDPDAAHSDEPHVVPYEGIVNIIPYDDKYLISAIMEGFTLDNITVAVKSVRNGIEKPVADDNCSIKSCGSANSGKSITAGNQTRKTKCVHLVADRWDDGAHFERKIAFGTDADFSKGIKARFDGNELQIDIPRSLRGASLWDLDRFLEPALLPTNPQSLLRAEKQ</sequence>
<protein>
    <submittedName>
        <fullName evidence="1">Uncharacterized protein</fullName>
    </submittedName>
</protein>
<comment type="caution">
    <text evidence="1">The sequence shown here is derived from an EMBL/GenBank/DDBJ whole genome shotgun (WGS) entry which is preliminary data.</text>
</comment>
<organism evidence="1 2">
    <name type="scientific">Naganishia onofrii</name>
    <dbReference type="NCBI Taxonomy" id="1851511"/>
    <lineage>
        <taxon>Eukaryota</taxon>
        <taxon>Fungi</taxon>
        <taxon>Dikarya</taxon>
        <taxon>Basidiomycota</taxon>
        <taxon>Agaricomycotina</taxon>
        <taxon>Tremellomycetes</taxon>
        <taxon>Filobasidiales</taxon>
        <taxon>Filobasidiaceae</taxon>
        <taxon>Naganishia</taxon>
    </lineage>
</organism>
<accession>A0ACC2X7C2</accession>
<dbReference type="Proteomes" id="UP001234202">
    <property type="component" value="Unassembled WGS sequence"/>
</dbReference>
<reference evidence="1" key="1">
    <citation type="submission" date="2023-04" db="EMBL/GenBank/DDBJ databases">
        <title>Draft Genome sequencing of Naganishia species isolated from polar environments using Oxford Nanopore Technology.</title>
        <authorList>
            <person name="Leo P."/>
            <person name="Venkateswaran K."/>
        </authorList>
    </citation>
    <scope>NUCLEOTIDE SEQUENCE</scope>
    <source>
        <strain evidence="1">DBVPG 5303</strain>
    </source>
</reference>
<keyword evidence="2" id="KW-1185">Reference proteome</keyword>
<proteinExistence type="predicted"/>